<name>A0A8H2DPL6_ORBOL</name>
<feature type="compositionally biased region" description="Polar residues" evidence="1">
    <location>
        <begin position="1"/>
        <end position="13"/>
    </location>
</feature>
<feature type="region of interest" description="Disordered" evidence="1">
    <location>
        <begin position="1"/>
        <end position="30"/>
    </location>
</feature>
<comment type="caution">
    <text evidence="2">The sequence shown here is derived from an EMBL/GenBank/DDBJ whole genome shotgun (WGS) entry which is preliminary data.</text>
</comment>
<feature type="compositionally biased region" description="Polar residues" evidence="1">
    <location>
        <begin position="122"/>
        <end position="131"/>
    </location>
</feature>
<feature type="compositionally biased region" description="Low complexity" evidence="1">
    <location>
        <begin position="108"/>
        <end position="121"/>
    </location>
</feature>
<evidence type="ECO:0000313" key="2">
    <source>
        <dbReference type="EMBL" id="TGJ64447.1"/>
    </source>
</evidence>
<evidence type="ECO:0000256" key="1">
    <source>
        <dbReference type="SAM" id="MobiDB-lite"/>
    </source>
</evidence>
<feature type="region of interest" description="Disordered" evidence="1">
    <location>
        <begin position="254"/>
        <end position="332"/>
    </location>
</feature>
<feature type="compositionally biased region" description="Low complexity" evidence="1">
    <location>
        <begin position="257"/>
        <end position="271"/>
    </location>
</feature>
<protein>
    <submittedName>
        <fullName evidence="2">Uncharacterized protein</fullName>
    </submittedName>
</protein>
<dbReference type="EMBL" id="SOZJ01000007">
    <property type="protein sequence ID" value="TGJ64447.1"/>
    <property type="molecule type" value="Genomic_DNA"/>
</dbReference>
<dbReference type="AlphaFoldDB" id="A0A8H2DPL6"/>
<feature type="compositionally biased region" description="Basic residues" evidence="1">
    <location>
        <begin position="93"/>
        <end position="107"/>
    </location>
</feature>
<sequence>MSSRPASFHSITSYRRLHRRHTSQTPTMTSTDIQSLLRFLTGPAKLPLRDAMSKAKPLLADGLLSQDEIAKAPLDKLKGIFTDEKTAKQVHSAAKRTSKSSSSKKRSSSSTQEEASSPSSQNATGNTSMISPSKRRRTNQTPSIDTSDPQSWETGLDLPSPIRDENLISITTITTNRAPLLLAFTIVSLTYTHPWLPASSRFSLAQGLLDLTASSKAKSIGITRPDDAKNDTVEEGYKKLKVLSKEIPILRRWDTPSTSTTSSFQTGTSFQKQGGSHKPDKPPSDDVKSTSIDLRPSASAAGDVSPSHPSSSSPSPPVSTVSRAAGTAAGSSTSALYPNEPIYWSLSPSLLSQPPTASKLNPSALPIHLPHAAHSYLTRSFSQDKLPLLLGALHLLYESWVNALDAVDLDRKGWSWYCNIRPTVEDGPEGWGGKGLVKLKDILSLRHKGGVNLR</sequence>
<feature type="compositionally biased region" description="Polar residues" evidence="1">
    <location>
        <begin position="139"/>
        <end position="153"/>
    </location>
</feature>
<gene>
    <name evidence="2" type="ORF">EYR41_010500</name>
</gene>
<feature type="compositionally biased region" description="Low complexity" evidence="1">
    <location>
        <begin position="304"/>
        <end position="332"/>
    </location>
</feature>
<organism evidence="2 3">
    <name type="scientific">Orbilia oligospora</name>
    <name type="common">Nematode-trapping fungus</name>
    <name type="synonym">Arthrobotrys oligospora</name>
    <dbReference type="NCBI Taxonomy" id="2813651"/>
    <lineage>
        <taxon>Eukaryota</taxon>
        <taxon>Fungi</taxon>
        <taxon>Dikarya</taxon>
        <taxon>Ascomycota</taxon>
        <taxon>Pezizomycotina</taxon>
        <taxon>Orbiliomycetes</taxon>
        <taxon>Orbiliales</taxon>
        <taxon>Orbiliaceae</taxon>
        <taxon>Orbilia</taxon>
    </lineage>
</organism>
<proteinExistence type="predicted"/>
<feature type="compositionally biased region" description="Basic and acidic residues" evidence="1">
    <location>
        <begin position="277"/>
        <end position="288"/>
    </location>
</feature>
<evidence type="ECO:0000313" key="3">
    <source>
        <dbReference type="Proteomes" id="UP000297595"/>
    </source>
</evidence>
<accession>A0A8H2DPL6</accession>
<reference evidence="2 3" key="1">
    <citation type="submission" date="2019-03" db="EMBL/GenBank/DDBJ databases">
        <title>Nematode-trapping fungi genome.</title>
        <authorList>
            <person name="Vidal-Diez De Ulzurrun G."/>
        </authorList>
    </citation>
    <scope>NUCLEOTIDE SEQUENCE [LARGE SCALE GENOMIC DNA]</scope>
    <source>
        <strain evidence="2 3">TWF154</strain>
    </source>
</reference>
<feature type="region of interest" description="Disordered" evidence="1">
    <location>
        <begin position="86"/>
        <end position="158"/>
    </location>
</feature>
<dbReference type="Proteomes" id="UP000297595">
    <property type="component" value="Unassembled WGS sequence"/>
</dbReference>